<proteinExistence type="predicted"/>
<dbReference type="Proteomes" id="UP000245138">
    <property type="component" value="Unassembled WGS sequence"/>
</dbReference>
<dbReference type="AlphaFoldDB" id="A0A2U1TQK3"/>
<sequence length="192" mass="21699">MTNPMLNWTVWISQPFWLLAIAQIALMTVFILLGNWLVLGEVRREMADVEQQIGEQSLGIQNIQQQLATMPALADMQTQLTAWTTGKAPFHVDRVAQLATEPLSRSGAVLLSWQPAVRQSTLIAEETAWILTFRSDYQGLLNVVRQFISLPYVLRMDQLVVKSTESSSYTDRALHVEMTVMRPTIGRGKKVE</sequence>
<protein>
    <recommendedName>
        <fullName evidence="4">Pilus assembly protein PilO</fullName>
    </recommendedName>
</protein>
<evidence type="ECO:0000313" key="2">
    <source>
        <dbReference type="EMBL" id="PWC11681.1"/>
    </source>
</evidence>
<dbReference type="EMBL" id="QDKJ01000009">
    <property type="protein sequence ID" value="PWC11681.1"/>
    <property type="molecule type" value="Genomic_DNA"/>
</dbReference>
<reference evidence="2 3" key="1">
    <citation type="submission" date="2018-04" db="EMBL/GenBank/DDBJ databases">
        <title>Brenneria corticis sp.nov.</title>
        <authorList>
            <person name="Li Y."/>
        </authorList>
    </citation>
    <scope>NUCLEOTIDE SEQUENCE [LARGE SCALE GENOMIC DNA]</scope>
    <source>
        <strain evidence="2 3">LMG 27715</strain>
    </source>
</reference>
<keyword evidence="3" id="KW-1185">Reference proteome</keyword>
<comment type="caution">
    <text evidence="2">The sequence shown here is derived from an EMBL/GenBank/DDBJ whole genome shotgun (WGS) entry which is preliminary data.</text>
</comment>
<evidence type="ECO:0000256" key="1">
    <source>
        <dbReference type="SAM" id="Phobius"/>
    </source>
</evidence>
<keyword evidence="1" id="KW-0472">Membrane</keyword>
<keyword evidence="1" id="KW-0812">Transmembrane</keyword>
<name>A0A2U1TQK3_9GAMM</name>
<gene>
    <name evidence="2" type="ORF">B4923_12680</name>
</gene>
<dbReference type="OrthoDB" id="6418693at2"/>
<organism evidence="2 3">
    <name type="scientific">Brenneria roseae subsp. americana</name>
    <dbReference type="NCBI Taxonomy" id="1508507"/>
    <lineage>
        <taxon>Bacteria</taxon>
        <taxon>Pseudomonadati</taxon>
        <taxon>Pseudomonadota</taxon>
        <taxon>Gammaproteobacteria</taxon>
        <taxon>Enterobacterales</taxon>
        <taxon>Pectobacteriaceae</taxon>
        <taxon>Brenneria</taxon>
    </lineage>
</organism>
<feature type="transmembrane region" description="Helical" evidence="1">
    <location>
        <begin position="16"/>
        <end position="38"/>
    </location>
</feature>
<evidence type="ECO:0000313" key="3">
    <source>
        <dbReference type="Proteomes" id="UP000245138"/>
    </source>
</evidence>
<keyword evidence="1" id="KW-1133">Transmembrane helix</keyword>
<evidence type="ECO:0008006" key="4">
    <source>
        <dbReference type="Google" id="ProtNLM"/>
    </source>
</evidence>
<dbReference type="RefSeq" id="WP_109054731.1">
    <property type="nucleotide sequence ID" value="NZ_QDKJ01000009.1"/>
</dbReference>
<accession>A0A2U1TQK3</accession>